<dbReference type="AlphaFoldDB" id="A0A1Y1IPE0"/>
<evidence type="ECO:0000256" key="1">
    <source>
        <dbReference type="SAM" id="Phobius"/>
    </source>
</evidence>
<organism evidence="2 3">
    <name type="scientific">Klebsormidium nitens</name>
    <name type="common">Green alga</name>
    <name type="synonym">Ulothrix nitens</name>
    <dbReference type="NCBI Taxonomy" id="105231"/>
    <lineage>
        <taxon>Eukaryota</taxon>
        <taxon>Viridiplantae</taxon>
        <taxon>Streptophyta</taxon>
        <taxon>Klebsormidiophyceae</taxon>
        <taxon>Klebsormidiales</taxon>
        <taxon>Klebsormidiaceae</taxon>
        <taxon>Klebsormidium</taxon>
    </lineage>
</organism>
<keyword evidence="1" id="KW-1133">Transmembrane helix</keyword>
<proteinExistence type="predicted"/>
<reference evidence="2 3" key="1">
    <citation type="journal article" date="2014" name="Nat. Commun.">
        <title>Klebsormidium flaccidum genome reveals primary factors for plant terrestrial adaptation.</title>
        <authorList>
            <person name="Hori K."/>
            <person name="Maruyama F."/>
            <person name="Fujisawa T."/>
            <person name="Togashi T."/>
            <person name="Yamamoto N."/>
            <person name="Seo M."/>
            <person name="Sato S."/>
            <person name="Yamada T."/>
            <person name="Mori H."/>
            <person name="Tajima N."/>
            <person name="Moriyama T."/>
            <person name="Ikeuchi M."/>
            <person name="Watanabe M."/>
            <person name="Wada H."/>
            <person name="Kobayashi K."/>
            <person name="Saito M."/>
            <person name="Masuda T."/>
            <person name="Sasaki-Sekimoto Y."/>
            <person name="Mashiguchi K."/>
            <person name="Awai K."/>
            <person name="Shimojima M."/>
            <person name="Masuda S."/>
            <person name="Iwai M."/>
            <person name="Nobusawa T."/>
            <person name="Narise T."/>
            <person name="Kondo S."/>
            <person name="Saito H."/>
            <person name="Sato R."/>
            <person name="Murakawa M."/>
            <person name="Ihara Y."/>
            <person name="Oshima-Yamada Y."/>
            <person name="Ohtaka K."/>
            <person name="Satoh M."/>
            <person name="Sonobe K."/>
            <person name="Ishii M."/>
            <person name="Ohtani R."/>
            <person name="Kanamori-Sato M."/>
            <person name="Honoki R."/>
            <person name="Miyazaki D."/>
            <person name="Mochizuki H."/>
            <person name="Umetsu J."/>
            <person name="Higashi K."/>
            <person name="Shibata D."/>
            <person name="Kamiya Y."/>
            <person name="Sato N."/>
            <person name="Nakamura Y."/>
            <person name="Tabata S."/>
            <person name="Ida S."/>
            <person name="Kurokawa K."/>
            <person name="Ohta H."/>
        </authorList>
    </citation>
    <scope>NUCLEOTIDE SEQUENCE [LARGE SCALE GENOMIC DNA]</scope>
    <source>
        <strain evidence="2 3">NIES-2285</strain>
    </source>
</reference>
<dbReference type="Proteomes" id="UP000054558">
    <property type="component" value="Unassembled WGS sequence"/>
</dbReference>
<gene>
    <name evidence="2" type="ORF">KFL_011080030</name>
</gene>
<accession>A0A1Y1IPE0</accession>
<feature type="transmembrane region" description="Helical" evidence="1">
    <location>
        <begin position="20"/>
        <end position="39"/>
    </location>
</feature>
<evidence type="ECO:0000313" key="3">
    <source>
        <dbReference type="Proteomes" id="UP000054558"/>
    </source>
</evidence>
<evidence type="ECO:0000313" key="2">
    <source>
        <dbReference type="EMBL" id="GAQ92720.1"/>
    </source>
</evidence>
<dbReference type="EMBL" id="DF238057">
    <property type="protein sequence ID" value="GAQ92720.1"/>
    <property type="molecule type" value="Genomic_DNA"/>
</dbReference>
<keyword evidence="1" id="KW-0812">Transmembrane</keyword>
<protein>
    <submittedName>
        <fullName evidence="2">Uncharacterized protein</fullName>
    </submittedName>
</protein>
<sequence length="86" mass="9947">MTWRPGVQRCPWLEMTRRHLVFRVTIIVFVLAALLWSTFLTQRTIKVTQNILRLLRKRQGRPEPKKLHIVTVQGGGTGIGFQQLPG</sequence>
<keyword evidence="3" id="KW-1185">Reference proteome</keyword>
<keyword evidence="1" id="KW-0472">Membrane</keyword>
<name>A0A1Y1IPE0_KLENI</name>